<keyword evidence="1" id="KW-0418">Kinase</keyword>
<comment type="caution">
    <text evidence="1">The sequence shown here is derived from an EMBL/GenBank/DDBJ whole genome shotgun (WGS) entry which is preliminary data.</text>
</comment>
<evidence type="ECO:0000313" key="2">
    <source>
        <dbReference type="Proteomes" id="UP000242351"/>
    </source>
</evidence>
<evidence type="ECO:0000313" key="1">
    <source>
        <dbReference type="EMBL" id="PJI31249.1"/>
    </source>
</evidence>
<keyword evidence="1" id="KW-0808">Transferase</keyword>
<sequence>MHAQKLNVYYNGWGEYWLWGTLVSSTAITGRPLIAFEYSAEAISKGLELSCTSNGYHG</sequence>
<accession>A0A2H9UHR5</accession>
<keyword evidence="1" id="KW-0723">Serine/threonine-protein kinase</keyword>
<reference evidence="1 2" key="1">
    <citation type="submission" date="2017-11" db="EMBL/GenBank/DDBJ databases">
        <authorList>
            <person name="Han C.G."/>
        </authorList>
    </citation>
    <scope>NUCLEOTIDE SEQUENCE [LARGE SCALE GENOMIC DNA]</scope>
    <source>
        <strain evidence="1 2">ANC 5347</strain>
    </source>
</reference>
<dbReference type="GO" id="GO:0004674">
    <property type="term" value="F:protein serine/threonine kinase activity"/>
    <property type="evidence" value="ECO:0007669"/>
    <property type="project" value="UniProtKB-KW"/>
</dbReference>
<reference evidence="1 2" key="2">
    <citation type="submission" date="2017-12" db="EMBL/GenBank/DDBJ databases">
        <title>Revising the taxonomy of the Acinetobacter lwoffii group: the description of Acinetobacter pseudolwoffii sp. nov. and emended description of Acinetobacter lwoffii.</title>
        <authorList>
            <person name="Nemec A."/>
        </authorList>
    </citation>
    <scope>NUCLEOTIDE SEQUENCE [LARGE SCALE GENOMIC DNA]</scope>
    <source>
        <strain evidence="1 2">ANC 5347</strain>
    </source>
</reference>
<name>A0A2H9UHR5_9GAMM</name>
<dbReference type="Proteomes" id="UP000242351">
    <property type="component" value="Unassembled WGS sequence"/>
</dbReference>
<gene>
    <name evidence="1" type="ORF">CU320_15035</name>
</gene>
<dbReference type="AlphaFoldDB" id="A0A2H9UHR5"/>
<protein>
    <submittedName>
        <fullName evidence="1">Serine/threonine protein kinase</fullName>
    </submittedName>
</protein>
<organism evidence="1 2">
    <name type="scientific">Acinetobacter pseudolwoffii</name>
    <dbReference type="NCBI Taxonomy" id="2053287"/>
    <lineage>
        <taxon>Bacteria</taxon>
        <taxon>Pseudomonadati</taxon>
        <taxon>Pseudomonadota</taxon>
        <taxon>Gammaproteobacteria</taxon>
        <taxon>Moraxellales</taxon>
        <taxon>Moraxellaceae</taxon>
        <taxon>Acinetobacter</taxon>
    </lineage>
</organism>
<dbReference type="EMBL" id="PGOZ01000035">
    <property type="protein sequence ID" value="PJI31249.1"/>
    <property type="molecule type" value="Genomic_DNA"/>
</dbReference>
<proteinExistence type="predicted"/>